<dbReference type="GO" id="GO:0003677">
    <property type="term" value="F:DNA binding"/>
    <property type="evidence" value="ECO:0007669"/>
    <property type="project" value="InterPro"/>
</dbReference>
<sequence length="179" mass="20306">MSRNKRKCSSDVAGTAKKRQAITIERKVNITERVEQGEKMVDIACSYKVNLSTIGTILKNKDKDHGTREISCADDVDNNIEEAWKSDGGDGEISQVLDQDEDQHQHQDLLSLMLTQEKAKRLYEDLNKKHGEKSEGASFNAIRGWFHWFQARANLHNVKVSGEAVSADIVTAWEFREML</sequence>
<dbReference type="RefSeq" id="XP_024608706.1">
    <property type="nucleotide sequence ID" value="XM_024752938.1"/>
</dbReference>
<protein>
    <submittedName>
        <fullName evidence="3">CENPB DNA-binding domain-containing protein 1-like</fullName>
    </submittedName>
</protein>
<dbReference type="InterPro" id="IPR007889">
    <property type="entry name" value="HTH_Psq"/>
</dbReference>
<dbReference type="GeneID" id="112404835"/>
<dbReference type="InParanoid" id="A0A341C1K3"/>
<evidence type="ECO:0000313" key="2">
    <source>
        <dbReference type="Proteomes" id="UP000252040"/>
    </source>
</evidence>
<dbReference type="KEGG" id="nasi:112404835"/>
<name>A0A341C1K3_NEOAA</name>
<gene>
    <name evidence="3" type="primary">LOC112404835</name>
</gene>
<evidence type="ECO:0000313" key="3">
    <source>
        <dbReference type="RefSeq" id="XP_024608706.1"/>
    </source>
</evidence>
<dbReference type="SUPFAM" id="SSF46689">
    <property type="entry name" value="Homeodomain-like"/>
    <property type="match status" value="1"/>
</dbReference>
<dbReference type="Gene3D" id="1.10.10.60">
    <property type="entry name" value="Homeodomain-like"/>
    <property type="match status" value="2"/>
</dbReference>
<dbReference type="STRING" id="1706337.A0A341C1K3"/>
<reference evidence="3" key="1">
    <citation type="submission" date="2025-08" db="UniProtKB">
        <authorList>
            <consortium name="RefSeq"/>
        </authorList>
    </citation>
    <scope>IDENTIFICATION</scope>
    <source>
        <tissue evidence="3">Meat</tissue>
    </source>
</reference>
<dbReference type="Pfam" id="PF04218">
    <property type="entry name" value="CENP-B_N"/>
    <property type="match status" value="1"/>
</dbReference>
<dbReference type="AlphaFoldDB" id="A0A341C1K3"/>
<accession>A0A341C1K3</accession>
<keyword evidence="2" id="KW-1185">Reference proteome</keyword>
<feature type="domain" description="HTH psq-type" evidence="1">
    <location>
        <begin position="17"/>
        <end position="63"/>
    </location>
</feature>
<dbReference type="InterPro" id="IPR009057">
    <property type="entry name" value="Homeodomain-like_sf"/>
</dbReference>
<evidence type="ECO:0000259" key="1">
    <source>
        <dbReference type="Pfam" id="PF04218"/>
    </source>
</evidence>
<organism evidence="2 3">
    <name type="scientific">Neophocaena asiaeorientalis asiaeorientalis</name>
    <name type="common">Yangtze finless porpoise</name>
    <name type="synonym">Neophocaena phocaenoides subsp. asiaeorientalis</name>
    <dbReference type="NCBI Taxonomy" id="1706337"/>
    <lineage>
        <taxon>Eukaryota</taxon>
        <taxon>Metazoa</taxon>
        <taxon>Chordata</taxon>
        <taxon>Craniata</taxon>
        <taxon>Vertebrata</taxon>
        <taxon>Euteleostomi</taxon>
        <taxon>Mammalia</taxon>
        <taxon>Eutheria</taxon>
        <taxon>Laurasiatheria</taxon>
        <taxon>Artiodactyla</taxon>
        <taxon>Whippomorpha</taxon>
        <taxon>Cetacea</taxon>
        <taxon>Odontoceti</taxon>
        <taxon>Phocoenidae</taxon>
        <taxon>Neophocaena</taxon>
    </lineage>
</organism>
<proteinExistence type="predicted"/>
<dbReference type="Proteomes" id="UP000252040">
    <property type="component" value="Unplaced"/>
</dbReference>